<gene>
    <name evidence="2" type="ORF">BECKTUN1418E_GA0071001_11855</name>
    <name evidence="1" type="ORF">BECKTUN1418F_GA0071002_11757</name>
</gene>
<evidence type="ECO:0000313" key="1">
    <source>
        <dbReference type="EMBL" id="VFK59421.1"/>
    </source>
</evidence>
<name>A0A451ARB6_9GAMM</name>
<dbReference type="AlphaFoldDB" id="A0A451ARB6"/>
<sequence>MQLPDQGKASDVLRYFPSTYVMIAHSSSLSPRYPNNEFYNRLQGKFSGVLRWEQLDALWEQVLANPEGWYVYEVGETLPEHTTKPEELPNILREIDQVLHNEHKHDYCGIVYTDDFTRPTMIKIYDPGNLGVVCGPGDAPVLPRWVLSRIAPQVLDKKMKETEEVWWKRILPLGRA</sequence>
<accession>A0A451ARB6</accession>
<proteinExistence type="predicted"/>
<evidence type="ECO:0000313" key="2">
    <source>
        <dbReference type="EMBL" id="VFK68568.1"/>
    </source>
</evidence>
<reference evidence="2" key="1">
    <citation type="submission" date="2019-02" db="EMBL/GenBank/DDBJ databases">
        <authorList>
            <person name="Gruber-Vodicka R. H."/>
            <person name="Seah K. B. B."/>
        </authorList>
    </citation>
    <scope>NUCLEOTIDE SEQUENCE</scope>
    <source>
        <strain evidence="2">BECK_BY2</strain>
        <strain evidence="1">BECK_BY3</strain>
    </source>
</reference>
<protein>
    <submittedName>
        <fullName evidence="2">Uncharacterized protein</fullName>
    </submittedName>
</protein>
<dbReference type="EMBL" id="CAADFV010000185">
    <property type="protein sequence ID" value="VFK68568.1"/>
    <property type="molecule type" value="Genomic_DNA"/>
</dbReference>
<dbReference type="EMBL" id="CAADFY010000175">
    <property type="protein sequence ID" value="VFK59421.1"/>
    <property type="molecule type" value="Genomic_DNA"/>
</dbReference>
<organism evidence="2">
    <name type="scientific">Candidatus Kentrum sp. TUN</name>
    <dbReference type="NCBI Taxonomy" id="2126343"/>
    <lineage>
        <taxon>Bacteria</taxon>
        <taxon>Pseudomonadati</taxon>
        <taxon>Pseudomonadota</taxon>
        <taxon>Gammaproteobacteria</taxon>
        <taxon>Candidatus Kentrum</taxon>
    </lineage>
</organism>